<keyword evidence="3" id="KW-1185">Reference proteome</keyword>
<gene>
    <name evidence="2" type="ORF">LECACI_7A003301</name>
</gene>
<evidence type="ECO:0000256" key="1">
    <source>
        <dbReference type="SAM" id="MobiDB-lite"/>
    </source>
</evidence>
<name>A0AAI8YWJ6_9PEZI</name>
<organism evidence="2 3">
    <name type="scientific">Lecanosticta acicola</name>
    <dbReference type="NCBI Taxonomy" id="111012"/>
    <lineage>
        <taxon>Eukaryota</taxon>
        <taxon>Fungi</taxon>
        <taxon>Dikarya</taxon>
        <taxon>Ascomycota</taxon>
        <taxon>Pezizomycotina</taxon>
        <taxon>Dothideomycetes</taxon>
        <taxon>Dothideomycetidae</taxon>
        <taxon>Mycosphaerellales</taxon>
        <taxon>Mycosphaerellaceae</taxon>
        <taxon>Lecanosticta</taxon>
    </lineage>
</organism>
<accession>A0AAI8YWJ6</accession>
<sequence length="356" mass="37885">MTVVATAQLSISAPPATASGGNFGVLITFKLRDQIIDAANQYCSAGKRNGKRTDLACAIPESSRSQLLDDIRGLITNSIDPASKDLLVLLPQALSDPAVFQAAMATAGTLAIAGLLFDGMRLSTEFQFMPGLLSSAIDEHTSSSTQTSDQQIGIATPGPTLRNVPPADPEDVSILTVYLQSVLAVPITVTVAPPTTIPQASVTRTLTQASPVLASPSCFSGGAAFRLSDIEDKVTSFCKTASKEKWTAKQTSSISSISNEFFAGQGQYRWKVPSSNKDTELYIEAKFRADACASGAPQSVDFQKDKGKWCISKFLQVVNDCQTRADNPHPGLNDFWKKGGIINQDCIEWQVGDTAA</sequence>
<proteinExistence type="predicted"/>
<protein>
    <submittedName>
        <fullName evidence="2">Uncharacterized protein</fullName>
    </submittedName>
</protein>
<evidence type="ECO:0000313" key="2">
    <source>
        <dbReference type="EMBL" id="CAK3953154.1"/>
    </source>
</evidence>
<reference evidence="2" key="1">
    <citation type="submission" date="2023-11" db="EMBL/GenBank/DDBJ databases">
        <authorList>
            <person name="Alioto T."/>
            <person name="Alioto T."/>
            <person name="Gomez Garrido J."/>
        </authorList>
    </citation>
    <scope>NUCLEOTIDE SEQUENCE</scope>
</reference>
<dbReference type="AlphaFoldDB" id="A0AAI8YWJ6"/>
<comment type="caution">
    <text evidence="2">The sequence shown here is derived from an EMBL/GenBank/DDBJ whole genome shotgun (WGS) entry which is preliminary data.</text>
</comment>
<evidence type="ECO:0000313" key="3">
    <source>
        <dbReference type="Proteomes" id="UP001296104"/>
    </source>
</evidence>
<feature type="region of interest" description="Disordered" evidence="1">
    <location>
        <begin position="140"/>
        <end position="162"/>
    </location>
</feature>
<dbReference type="Proteomes" id="UP001296104">
    <property type="component" value="Unassembled WGS sequence"/>
</dbReference>
<dbReference type="EMBL" id="CAVMBE010000016">
    <property type="protein sequence ID" value="CAK3953154.1"/>
    <property type="molecule type" value="Genomic_DNA"/>
</dbReference>
<feature type="compositionally biased region" description="Low complexity" evidence="1">
    <location>
        <begin position="142"/>
        <end position="151"/>
    </location>
</feature>